<organism evidence="2">
    <name type="scientific">Telmatobacter sp. DSM 110680</name>
    <dbReference type="NCBI Taxonomy" id="3036704"/>
    <lineage>
        <taxon>Bacteria</taxon>
        <taxon>Pseudomonadati</taxon>
        <taxon>Acidobacteriota</taxon>
        <taxon>Terriglobia</taxon>
        <taxon>Terriglobales</taxon>
        <taxon>Acidobacteriaceae</taxon>
        <taxon>Telmatobacter</taxon>
    </lineage>
</organism>
<reference evidence="2" key="1">
    <citation type="submission" date="2023-03" db="EMBL/GenBank/DDBJ databases">
        <title>Edaphobacter sp.</title>
        <authorList>
            <person name="Huber K.J."/>
            <person name="Papendorf J."/>
            <person name="Pilke C."/>
            <person name="Bunk B."/>
            <person name="Sproeer C."/>
            <person name="Pester M."/>
        </authorList>
    </citation>
    <scope>NUCLEOTIDE SEQUENCE</scope>
    <source>
        <strain evidence="2">DSM 110680</strain>
    </source>
</reference>
<keyword evidence="2" id="KW-0378">Hydrolase</keyword>
<sequence>MFTSAYPARLFVFSASILLSSTNLLQPAAHAQESPALALPNAPEPEQSVAQSVPATPQQAAAAGKITGTIVDADGAVVQGAHVELTGPSGVSAAQISGRDGQYVFPGLPAGDYEITVTGKGMSSAASGDIALGAGEYRTLPNIALVVSGGVTSVTVSGDKEELSREQEHIAVQQRVIGVIPNFYSSYDWNAPPMLAKQKFQLSARGLIDPVSFLAVAGIAGAEQNRNIFPSYGGGIEGYGKRYGAAMANRVSGALLGRAVYPAIFHQDPRYFYKGKGSIKSRALYAISAAVMTRSDSGRWEPNYSQVLGNFSAAALSNLYYPQADRGGSLVLLNGLSETGGNAVSNLIREFLLKPLTSHANNANGQP</sequence>
<accession>A0AAU7DMJ5</accession>
<evidence type="ECO:0000256" key="1">
    <source>
        <dbReference type="SAM" id="SignalP"/>
    </source>
</evidence>
<keyword evidence="2" id="KW-0121">Carboxypeptidase</keyword>
<protein>
    <submittedName>
        <fullName evidence="2">Carboxypeptidase-like regulatory domain-containing protein</fullName>
    </submittedName>
</protein>
<name>A0AAU7DMJ5_9BACT</name>
<gene>
    <name evidence="2" type="ORF">P8935_06075</name>
</gene>
<dbReference type="GO" id="GO:0004180">
    <property type="term" value="F:carboxypeptidase activity"/>
    <property type="evidence" value="ECO:0007669"/>
    <property type="project" value="UniProtKB-KW"/>
</dbReference>
<evidence type="ECO:0000313" key="2">
    <source>
        <dbReference type="EMBL" id="XBH18880.1"/>
    </source>
</evidence>
<dbReference type="AlphaFoldDB" id="A0AAU7DMJ5"/>
<proteinExistence type="predicted"/>
<keyword evidence="1" id="KW-0732">Signal</keyword>
<dbReference type="GO" id="GO:0030246">
    <property type="term" value="F:carbohydrate binding"/>
    <property type="evidence" value="ECO:0007669"/>
    <property type="project" value="InterPro"/>
</dbReference>
<dbReference type="Gene3D" id="2.60.40.1120">
    <property type="entry name" value="Carboxypeptidase-like, regulatory domain"/>
    <property type="match status" value="1"/>
</dbReference>
<dbReference type="InterPro" id="IPR013784">
    <property type="entry name" value="Carb-bd-like_fold"/>
</dbReference>
<dbReference type="Pfam" id="PF13620">
    <property type="entry name" value="CarboxypepD_reg"/>
    <property type="match status" value="1"/>
</dbReference>
<keyword evidence="2" id="KW-0645">Protease</keyword>
<feature type="chain" id="PRO_5043403132" evidence="1">
    <location>
        <begin position="32"/>
        <end position="367"/>
    </location>
</feature>
<dbReference type="EMBL" id="CP121196">
    <property type="protein sequence ID" value="XBH18880.1"/>
    <property type="molecule type" value="Genomic_DNA"/>
</dbReference>
<feature type="signal peptide" evidence="1">
    <location>
        <begin position="1"/>
        <end position="31"/>
    </location>
</feature>
<dbReference type="SUPFAM" id="SSF49452">
    <property type="entry name" value="Starch-binding domain-like"/>
    <property type="match status" value="1"/>
</dbReference>
<dbReference type="RefSeq" id="WP_348264098.1">
    <property type="nucleotide sequence ID" value="NZ_CP121196.1"/>
</dbReference>